<feature type="transmembrane region" description="Helical" evidence="1">
    <location>
        <begin position="43"/>
        <end position="65"/>
    </location>
</feature>
<reference evidence="3" key="1">
    <citation type="submission" date="2017-04" db="EMBL/GenBank/DDBJ databases">
        <authorList>
            <person name="Bumgarner R.E."/>
            <person name="Fredricks D.N."/>
            <person name="Srinivasan S."/>
        </authorList>
    </citation>
    <scope>NUCLEOTIDE SEQUENCE [LARGE SCALE GENOMIC DNA]</scope>
    <source>
        <strain evidence="3">KA00405</strain>
    </source>
</reference>
<keyword evidence="1" id="KW-0812">Transmembrane</keyword>
<dbReference type="InterPro" id="IPR017259">
    <property type="entry name" value="UCP037672"/>
</dbReference>
<feature type="transmembrane region" description="Helical" evidence="1">
    <location>
        <begin position="7"/>
        <end position="31"/>
    </location>
</feature>
<accession>A0A2J8B2B6</accession>
<feature type="transmembrane region" description="Helical" evidence="1">
    <location>
        <begin position="74"/>
        <end position="96"/>
    </location>
</feature>
<sequence length="99" mass="10503">MTIVSLLAGVTLTIVGILIWKFKLVGILAGYAPESGVDETRLATMSGLLLLMVGLLLLVESFLILKGIIMAEKAIFVVVGTIIIGVIVVAVVTSYYSKH</sequence>
<keyword evidence="1" id="KW-1133">Transmembrane helix</keyword>
<dbReference type="AlphaFoldDB" id="A0A2J8B2B6"/>
<evidence type="ECO:0000313" key="2">
    <source>
        <dbReference type="EMBL" id="PNH18927.1"/>
    </source>
</evidence>
<gene>
    <name evidence="2" type="ORF">B7R76_05100</name>
</gene>
<dbReference type="RefSeq" id="WP_102892537.1">
    <property type="nucleotide sequence ID" value="NZ_NBZD01000002.1"/>
</dbReference>
<dbReference type="EMBL" id="NBZD01000002">
    <property type="protein sequence ID" value="PNH18927.1"/>
    <property type="molecule type" value="Genomic_DNA"/>
</dbReference>
<evidence type="ECO:0000313" key="3">
    <source>
        <dbReference type="Proteomes" id="UP000236394"/>
    </source>
</evidence>
<name>A0A2J8B2B6_9FIRM</name>
<comment type="caution">
    <text evidence="2">The sequence shown here is derived from an EMBL/GenBank/DDBJ whole genome shotgun (WGS) entry which is preliminary data.</text>
</comment>
<dbReference type="Pfam" id="PF12650">
    <property type="entry name" value="DUF3784"/>
    <property type="match status" value="1"/>
</dbReference>
<proteinExistence type="predicted"/>
<organism evidence="2 3">
    <name type="scientific">Mageeibacillus indolicus</name>
    <dbReference type="NCBI Taxonomy" id="884684"/>
    <lineage>
        <taxon>Bacteria</taxon>
        <taxon>Bacillati</taxon>
        <taxon>Bacillota</taxon>
        <taxon>Clostridia</taxon>
        <taxon>Eubacteriales</taxon>
        <taxon>Oscillospiraceae</taxon>
        <taxon>Mageeibacillus</taxon>
    </lineage>
</organism>
<evidence type="ECO:0000256" key="1">
    <source>
        <dbReference type="SAM" id="Phobius"/>
    </source>
</evidence>
<keyword evidence="1" id="KW-0472">Membrane</keyword>
<protein>
    <submittedName>
        <fullName evidence="2">DUF3784 domain-containing protein</fullName>
    </submittedName>
</protein>
<dbReference type="Proteomes" id="UP000236394">
    <property type="component" value="Unassembled WGS sequence"/>
</dbReference>